<proteinExistence type="predicted"/>
<dbReference type="AlphaFoldDB" id="A0A540VI47"/>
<dbReference type="Pfam" id="PF00903">
    <property type="entry name" value="Glyoxalase"/>
    <property type="match status" value="1"/>
</dbReference>
<dbReference type="EMBL" id="VIGC01000008">
    <property type="protein sequence ID" value="TQE96456.1"/>
    <property type="molecule type" value="Genomic_DNA"/>
</dbReference>
<accession>A0A540VI47</accession>
<dbReference type="OrthoDB" id="9793039at2"/>
<reference evidence="2 3" key="1">
    <citation type="submission" date="2019-06" db="EMBL/GenBank/DDBJ databases">
        <title>Genome sequence of Litorilinea aerophila BAA-2444.</title>
        <authorList>
            <person name="Maclea K.S."/>
            <person name="Maurais E.G."/>
            <person name="Iannazzi L.C."/>
        </authorList>
    </citation>
    <scope>NUCLEOTIDE SEQUENCE [LARGE SCALE GENOMIC DNA]</scope>
    <source>
        <strain evidence="2 3">ATCC BAA-2444</strain>
    </source>
</reference>
<dbReference type="InterPro" id="IPR041581">
    <property type="entry name" value="Glyoxalase_6"/>
</dbReference>
<dbReference type="Pfam" id="PF18029">
    <property type="entry name" value="Glyoxalase_6"/>
    <property type="match status" value="1"/>
</dbReference>
<dbReference type="InterPro" id="IPR029068">
    <property type="entry name" value="Glyas_Bleomycin-R_OHBP_Dase"/>
</dbReference>
<sequence>MSELFVPRIGAVFSADIAVPEHEREVRFYSRVLSTGEHPLWREEDLMNNLGMPIIGLGARSAELAHLPIQWMPHIQVADVRGSVQRTLDLGGKVLMHARDNDGTSQWAVLLDPNGAAFGIIPVIPAEMIPPAQPETADPVGRICWLDLTVSDAAATRDFYRQVIGWSVQNIALEDGDGPYADYNMLDDDDKPAARICHARGVNVERPPVWLIYLPVGDLAESLRRVQEEGGRCIQVARKAGGEYVYAVVQDPVGAYLALMAGSEVDSLADREGLITES</sequence>
<dbReference type="Gene3D" id="3.10.180.10">
    <property type="entry name" value="2,3-Dihydroxybiphenyl 1,2-Dioxygenase, domain 1"/>
    <property type="match status" value="2"/>
</dbReference>
<dbReference type="SUPFAM" id="SSF54593">
    <property type="entry name" value="Glyoxalase/Bleomycin resistance protein/Dihydroxybiphenyl dioxygenase"/>
    <property type="match status" value="2"/>
</dbReference>
<keyword evidence="3" id="KW-1185">Reference proteome</keyword>
<dbReference type="InterPro" id="IPR037523">
    <property type="entry name" value="VOC_core"/>
</dbReference>
<comment type="caution">
    <text evidence="2">The sequence shown here is derived from an EMBL/GenBank/DDBJ whole genome shotgun (WGS) entry which is preliminary data.</text>
</comment>
<dbReference type="InterPro" id="IPR004360">
    <property type="entry name" value="Glyas_Fos-R_dOase_dom"/>
</dbReference>
<feature type="domain" description="VOC" evidence="1">
    <location>
        <begin position="142"/>
        <end position="262"/>
    </location>
</feature>
<dbReference type="PANTHER" id="PTHR33993:SF14">
    <property type="entry name" value="GB|AAF24581.1"/>
    <property type="match status" value="1"/>
</dbReference>
<name>A0A540VI47_9CHLR</name>
<evidence type="ECO:0000259" key="1">
    <source>
        <dbReference type="PROSITE" id="PS51819"/>
    </source>
</evidence>
<dbReference type="PROSITE" id="PS51819">
    <property type="entry name" value="VOC"/>
    <property type="match status" value="1"/>
</dbReference>
<dbReference type="RefSeq" id="WP_141609601.1">
    <property type="nucleotide sequence ID" value="NZ_VIGC02000008.1"/>
</dbReference>
<dbReference type="InParanoid" id="A0A540VI47"/>
<dbReference type="Proteomes" id="UP000317371">
    <property type="component" value="Unassembled WGS sequence"/>
</dbReference>
<evidence type="ECO:0000313" key="3">
    <source>
        <dbReference type="Proteomes" id="UP000317371"/>
    </source>
</evidence>
<organism evidence="2 3">
    <name type="scientific">Litorilinea aerophila</name>
    <dbReference type="NCBI Taxonomy" id="1204385"/>
    <lineage>
        <taxon>Bacteria</taxon>
        <taxon>Bacillati</taxon>
        <taxon>Chloroflexota</taxon>
        <taxon>Caldilineae</taxon>
        <taxon>Caldilineales</taxon>
        <taxon>Caldilineaceae</taxon>
        <taxon>Litorilinea</taxon>
    </lineage>
</organism>
<gene>
    <name evidence="2" type="ORF">FKZ61_08185</name>
</gene>
<evidence type="ECO:0000313" key="2">
    <source>
        <dbReference type="EMBL" id="TQE96456.1"/>
    </source>
</evidence>
<dbReference type="InterPro" id="IPR052164">
    <property type="entry name" value="Anthracycline_SecMetBiosynth"/>
</dbReference>
<dbReference type="CDD" id="cd07247">
    <property type="entry name" value="SgaA_N_like"/>
    <property type="match status" value="1"/>
</dbReference>
<dbReference type="PANTHER" id="PTHR33993">
    <property type="entry name" value="GLYOXALASE-RELATED"/>
    <property type="match status" value="1"/>
</dbReference>
<protein>
    <submittedName>
        <fullName evidence="2">VOC family protein</fullName>
    </submittedName>
</protein>